<dbReference type="Proteomes" id="UP000261704">
    <property type="component" value="Chromosome"/>
</dbReference>
<name>A0A347UK74_9RHOB</name>
<reference evidence="2 3" key="1">
    <citation type="submission" date="2018-09" db="EMBL/GenBank/DDBJ databases">
        <title>Profundibacter amoris BAR1 gen. nov., sp. nov., a new member of the Roseobacter clade isolated at Lokis Castle Vent Field on the Arctic Mid-Oceanic Ridge.</title>
        <authorList>
            <person name="Le Moine Bauer S."/>
            <person name="Sjoeberg A.G."/>
            <person name="L'Haridon S."/>
            <person name="Stokke R."/>
            <person name="Roalkvam I."/>
            <person name="Steen I.H."/>
            <person name="Dahle H."/>
        </authorList>
    </citation>
    <scope>NUCLEOTIDE SEQUENCE [LARGE SCALE GENOMIC DNA]</scope>
    <source>
        <strain evidence="2 3">BAR1</strain>
    </source>
</reference>
<accession>A0A347UK74</accession>
<sequence>MLKYLLILAISVLNANSAFAGWVDYPALYDVTGVAPDDVLNVREGQSASTPIINTLAPNQRNVEIVAVSNDERWGLVSFPEGSGWVSMRYMARQPGQDPQFLPKPLGCGGTEPFWGLSINNQTAQFDMMGESPRTYTPIWEDIPSGMQAVSYAVKMQGNGEDITAIISRNQCSDGMSDSVYGFRIDVILSGQSGNRYYTGCCSLN</sequence>
<dbReference type="OrthoDB" id="5489750at2"/>
<feature type="chain" id="PRO_5017047460" description="Peptide-binding protein" evidence="1">
    <location>
        <begin position="21"/>
        <end position="205"/>
    </location>
</feature>
<evidence type="ECO:0008006" key="4">
    <source>
        <dbReference type="Google" id="ProtNLM"/>
    </source>
</evidence>
<organism evidence="2 3">
    <name type="scientific">Profundibacter amoris</name>
    <dbReference type="NCBI Taxonomy" id="2171755"/>
    <lineage>
        <taxon>Bacteria</taxon>
        <taxon>Pseudomonadati</taxon>
        <taxon>Pseudomonadota</taxon>
        <taxon>Alphaproteobacteria</taxon>
        <taxon>Rhodobacterales</taxon>
        <taxon>Paracoccaceae</taxon>
        <taxon>Profundibacter</taxon>
    </lineage>
</organism>
<dbReference type="Gene3D" id="2.30.30.40">
    <property type="entry name" value="SH3 Domains"/>
    <property type="match status" value="1"/>
</dbReference>
<dbReference type="KEGG" id="pamo:BAR1_15725"/>
<proteinExistence type="predicted"/>
<gene>
    <name evidence="2" type="ORF">BAR1_15725</name>
</gene>
<keyword evidence="3" id="KW-1185">Reference proteome</keyword>
<evidence type="ECO:0000313" key="2">
    <source>
        <dbReference type="EMBL" id="AXX99252.1"/>
    </source>
</evidence>
<evidence type="ECO:0000256" key="1">
    <source>
        <dbReference type="SAM" id="SignalP"/>
    </source>
</evidence>
<dbReference type="AlphaFoldDB" id="A0A347UK74"/>
<evidence type="ECO:0000313" key="3">
    <source>
        <dbReference type="Proteomes" id="UP000261704"/>
    </source>
</evidence>
<dbReference type="RefSeq" id="WP_118943904.1">
    <property type="nucleotide sequence ID" value="NZ_CP032125.1"/>
</dbReference>
<dbReference type="EMBL" id="CP032125">
    <property type="protein sequence ID" value="AXX99252.1"/>
    <property type="molecule type" value="Genomic_DNA"/>
</dbReference>
<protein>
    <recommendedName>
        <fullName evidence="4">Peptide-binding protein</fullName>
    </recommendedName>
</protein>
<keyword evidence="1" id="KW-0732">Signal</keyword>
<feature type="signal peptide" evidence="1">
    <location>
        <begin position="1"/>
        <end position="20"/>
    </location>
</feature>